<dbReference type="WBParaSite" id="ES5_v2.g16180.t1">
    <property type="protein sequence ID" value="ES5_v2.g16180.t1"/>
    <property type="gene ID" value="ES5_v2.g16180"/>
</dbReference>
<reference evidence="2" key="1">
    <citation type="submission" date="2022-11" db="UniProtKB">
        <authorList>
            <consortium name="WormBaseParasite"/>
        </authorList>
    </citation>
    <scope>IDENTIFICATION</scope>
</reference>
<organism evidence="1 2">
    <name type="scientific">Panagrolaimus sp. ES5</name>
    <dbReference type="NCBI Taxonomy" id="591445"/>
    <lineage>
        <taxon>Eukaryota</taxon>
        <taxon>Metazoa</taxon>
        <taxon>Ecdysozoa</taxon>
        <taxon>Nematoda</taxon>
        <taxon>Chromadorea</taxon>
        <taxon>Rhabditida</taxon>
        <taxon>Tylenchina</taxon>
        <taxon>Panagrolaimomorpha</taxon>
        <taxon>Panagrolaimoidea</taxon>
        <taxon>Panagrolaimidae</taxon>
        <taxon>Panagrolaimus</taxon>
    </lineage>
</organism>
<accession>A0AC34FG05</accession>
<evidence type="ECO:0000313" key="2">
    <source>
        <dbReference type="WBParaSite" id="ES5_v2.g16180.t1"/>
    </source>
</evidence>
<name>A0AC34FG05_9BILA</name>
<proteinExistence type="predicted"/>
<evidence type="ECO:0000313" key="1">
    <source>
        <dbReference type="Proteomes" id="UP000887579"/>
    </source>
</evidence>
<dbReference type="Proteomes" id="UP000887579">
    <property type="component" value="Unplaced"/>
</dbReference>
<sequence>MSESDDGRKSESETEESSIQTAQSIKFEQLNTCEDIESGTETAEEISEKKEEDEIQQADIEEEDDDEFGDFEEASASVTTPVKEPDDPFPETPTKNVNFGFAKFEDSPKLTPQRSFESPVSTLPSLHDLINDNLFWEFEDPAATSMVGGSVDGVEYFEPFDDGRFSEDIDLPKIYLNSLKLWSEICFVEDTAALKFQWSKSKLNDGMLAALNMNSAKAAPREIIPLPVLVPTSPSPLQLDLPESRFKPNDELSSRSHSQQQHHQQQQRGREEFATTISASTTTTNKSSPSNATNTDQSLDSLYVQPVNFDWHSSGLSNPLKTGASISDISSVLGCNYETKTDNSFDNAINLDDILRPQTGSNGNKVAELSVDAQALLQALPNYNFMLSKMLMFPLNK</sequence>
<protein>
    <submittedName>
        <fullName evidence="2">Aftiphilin</fullName>
    </submittedName>
</protein>